<dbReference type="Pfam" id="PF05135">
    <property type="entry name" value="Phage_connect_1"/>
    <property type="match status" value="1"/>
</dbReference>
<organism evidence="1">
    <name type="scientific">viral metagenome</name>
    <dbReference type="NCBI Taxonomy" id="1070528"/>
    <lineage>
        <taxon>unclassified sequences</taxon>
        <taxon>metagenomes</taxon>
        <taxon>organismal metagenomes</taxon>
    </lineage>
</organism>
<proteinExistence type="predicted"/>
<dbReference type="InterPro" id="IPR021146">
    <property type="entry name" value="Phage_gp6-like_head-tail"/>
</dbReference>
<reference evidence="1" key="1">
    <citation type="submission" date="2020-03" db="EMBL/GenBank/DDBJ databases">
        <title>The deep terrestrial virosphere.</title>
        <authorList>
            <person name="Holmfeldt K."/>
            <person name="Nilsson E."/>
            <person name="Simone D."/>
            <person name="Lopez-Fernandez M."/>
            <person name="Wu X."/>
            <person name="de Brujin I."/>
            <person name="Lundin D."/>
            <person name="Andersson A."/>
            <person name="Bertilsson S."/>
            <person name="Dopson M."/>
        </authorList>
    </citation>
    <scope>NUCLEOTIDE SEQUENCE</scope>
    <source>
        <strain evidence="1">MM415B01056</strain>
    </source>
</reference>
<evidence type="ECO:0000313" key="1">
    <source>
        <dbReference type="EMBL" id="QJA60762.1"/>
    </source>
</evidence>
<accession>A0A6M3IVX2</accession>
<dbReference type="SUPFAM" id="SSF116915">
    <property type="entry name" value="Hypothetical protein YqbG"/>
    <property type="match status" value="1"/>
</dbReference>
<dbReference type="Gene3D" id="1.10.3230.10">
    <property type="entry name" value="YqbG-like"/>
    <property type="match status" value="1"/>
</dbReference>
<dbReference type="InterPro" id="IPR036558">
    <property type="entry name" value="YqbG-like_sf"/>
</dbReference>
<sequence length="280" mass="30649">MGYGTYASVSDIKNVLGITSTTDDVMLRKICESASKSIDQYTNRTFVAYTGTKVFNGSRELWIPDLLSITTLKTDDNDDATYENTWATTDYIEYGVGIEDTLNTYPRIRLETHPNGDYNSFASGVKKGVQIIGLWGYGDGISATPYIADTTIAEDLTAGESAIDVTAVTNLSAGQVILIGSEQYYIYSIATLTLTVEPGVNGTTQATHSSGATIYIYQYPSDIRQACIDLSVATYQNRAKQGLQTERIGDYSYTIAGTSLGKSMVESILESIRSYKRLRF</sequence>
<name>A0A6M3IVX2_9ZZZZ</name>
<dbReference type="AlphaFoldDB" id="A0A6M3IVX2"/>
<gene>
    <name evidence="1" type="ORF">MM415B01056_0006</name>
</gene>
<dbReference type="EMBL" id="MT141420">
    <property type="protein sequence ID" value="QJA60762.1"/>
    <property type="molecule type" value="Genomic_DNA"/>
</dbReference>
<protein>
    <submittedName>
        <fullName evidence="1">Putative head-tail connector</fullName>
    </submittedName>
</protein>